<dbReference type="Pfam" id="PF16124">
    <property type="entry name" value="RecQ_Zn_bind"/>
    <property type="match status" value="1"/>
</dbReference>
<feature type="compositionally biased region" description="Basic and acidic residues" evidence="14">
    <location>
        <begin position="161"/>
        <end position="177"/>
    </location>
</feature>
<evidence type="ECO:0000313" key="17">
    <source>
        <dbReference type="EMBL" id="PHT29051.1"/>
    </source>
</evidence>
<dbReference type="InterPro" id="IPR027417">
    <property type="entry name" value="P-loop_NTPase"/>
</dbReference>
<evidence type="ECO:0000256" key="1">
    <source>
        <dbReference type="ARBA" id="ARBA00004123"/>
    </source>
</evidence>
<evidence type="ECO:0000256" key="14">
    <source>
        <dbReference type="SAM" id="MobiDB-lite"/>
    </source>
</evidence>
<evidence type="ECO:0000313" key="18">
    <source>
        <dbReference type="Proteomes" id="UP000224567"/>
    </source>
</evidence>
<dbReference type="GO" id="GO:0005694">
    <property type="term" value="C:chromosome"/>
    <property type="evidence" value="ECO:0007669"/>
    <property type="project" value="TreeGrafter"/>
</dbReference>
<dbReference type="SMART" id="SM00490">
    <property type="entry name" value="HELICc"/>
    <property type="match status" value="1"/>
</dbReference>
<keyword evidence="6 13" id="KW-0347">Helicase</keyword>
<evidence type="ECO:0000256" key="3">
    <source>
        <dbReference type="ARBA" id="ARBA00022723"/>
    </source>
</evidence>
<dbReference type="SMART" id="SM00487">
    <property type="entry name" value="DEXDc"/>
    <property type="match status" value="1"/>
</dbReference>
<dbReference type="Gene3D" id="3.40.50.300">
    <property type="entry name" value="P-loop containing nucleotide triphosphate hydrolases"/>
    <property type="match status" value="2"/>
</dbReference>
<keyword evidence="4 13" id="KW-0547">Nucleotide-binding</keyword>
<feature type="region of interest" description="Disordered" evidence="14">
    <location>
        <begin position="1"/>
        <end position="26"/>
    </location>
</feature>
<keyword evidence="9" id="KW-0413">Isomerase</keyword>
<evidence type="ECO:0000256" key="13">
    <source>
        <dbReference type="RuleBase" id="RU364117"/>
    </source>
</evidence>
<dbReference type="EMBL" id="MLFT02000155">
    <property type="protein sequence ID" value="PHT29051.1"/>
    <property type="molecule type" value="Genomic_DNA"/>
</dbReference>
<comment type="similarity">
    <text evidence="2 13">Belongs to the helicase family. RecQ subfamily.</text>
</comment>
<dbReference type="InterPro" id="IPR014001">
    <property type="entry name" value="Helicase_ATP-bd"/>
</dbReference>
<proteinExistence type="inferred from homology"/>
<feature type="compositionally biased region" description="Polar residues" evidence="14">
    <location>
        <begin position="180"/>
        <end position="191"/>
    </location>
</feature>
<dbReference type="AlphaFoldDB" id="A0A2G2V7T8"/>
<dbReference type="GO" id="GO:0000724">
    <property type="term" value="P:double-strand break repair via homologous recombination"/>
    <property type="evidence" value="ECO:0007669"/>
    <property type="project" value="TreeGrafter"/>
</dbReference>
<dbReference type="GO" id="GO:0005634">
    <property type="term" value="C:nucleus"/>
    <property type="evidence" value="ECO:0007669"/>
    <property type="project" value="UniProtKB-SubCell"/>
</dbReference>
<keyword evidence="10 13" id="KW-0539">Nucleus</keyword>
<keyword evidence="5 13" id="KW-0378">Hydrolase</keyword>
<dbReference type="CDD" id="cd18794">
    <property type="entry name" value="SF2_C_RecQ"/>
    <property type="match status" value="1"/>
</dbReference>
<keyword evidence="7 13" id="KW-0067">ATP-binding</keyword>
<dbReference type="InterPro" id="IPR032284">
    <property type="entry name" value="RecQ_Zn-bd"/>
</dbReference>
<evidence type="ECO:0000256" key="6">
    <source>
        <dbReference type="ARBA" id="ARBA00022806"/>
    </source>
</evidence>
<dbReference type="InterPro" id="IPR001650">
    <property type="entry name" value="Helicase_C-like"/>
</dbReference>
<accession>A0A2G2V7T8</accession>
<dbReference type="FunFam" id="3.40.50.300:FF:000444">
    <property type="entry name" value="ATP-dependent DNA helicase"/>
    <property type="match status" value="1"/>
</dbReference>
<gene>
    <name evidence="17" type="ORF">CQW23_31317</name>
</gene>
<dbReference type="InterPro" id="IPR011545">
    <property type="entry name" value="DEAD/DEAH_box_helicase_dom"/>
</dbReference>
<sequence>MKARENQRRQPLRRPRKAKIGDTEEMQDEDLELEKVKLISLALEFGFDEDSAKTCLNRLVELYGDDGRDFISVEHCGDDFLAALAESMQDTEEWDDLQAIETEACGALADMLGKDARDNCDEDSDTYVHVIEDSPQQKRRAKAVVLDSSSDSEEMDISFASKEDVPSTSKIHPDRIHQGRTPQSGCHTSTPMDYTSVVTESSFSSVTAERDCTLASNHGDRTLSYEELQRLDNIELANVVVFGNRSFRPLQHQACQACLQKRDCFVLMPTGGGKSLCYQLPAIVQPGVMIVVSPLLSLIQDQIITLNLKFGIPATFLNSQQNPSQAAAVLQELRKDIPSCKLLYVTPERIAGNLSFQETLKCMHRKGQLAGFVIDEAHCVSQWGHDFRPDYRVLGCLKQNFPDVPVMALTATATHAVRQDILSALRIPRALVLETSFDRSNLKYEVTGKSKEPLKQLGNLLLDRFKNLSGIVYCLSKSECVDVSKFLNEKCKIKTAYYHAGLASRQRVAVQKRWRTGEVDIVCATIAFGMGIDKPDVRFVVHNTMSKSIESYYQEAGRAGRDSLPATCVILYQKKDFSRVVCMLRSGHGYKKESLKRAMEQARKMQKYCELKTECRRKLLLEHFGETFDQNSCKNGSNPCDNCLKSLTQ</sequence>
<dbReference type="Pfam" id="PF00270">
    <property type="entry name" value="DEAD"/>
    <property type="match status" value="1"/>
</dbReference>
<feature type="domain" description="Helicase ATP-binding" evidence="15">
    <location>
        <begin position="255"/>
        <end position="431"/>
    </location>
</feature>
<evidence type="ECO:0000259" key="15">
    <source>
        <dbReference type="PROSITE" id="PS51192"/>
    </source>
</evidence>
<dbReference type="STRING" id="33114.A0A2G2V7T8"/>
<dbReference type="GO" id="GO:0005524">
    <property type="term" value="F:ATP binding"/>
    <property type="evidence" value="ECO:0007669"/>
    <property type="project" value="UniProtKB-KW"/>
</dbReference>
<dbReference type="InterPro" id="IPR004589">
    <property type="entry name" value="DNA_helicase_ATP-dep_RecQ"/>
</dbReference>
<dbReference type="GO" id="GO:0003677">
    <property type="term" value="F:DNA binding"/>
    <property type="evidence" value="ECO:0007669"/>
    <property type="project" value="UniProtKB-KW"/>
</dbReference>
<dbReference type="PANTHER" id="PTHR13710:SF153">
    <property type="entry name" value="RECQ-LIKE DNA HELICASE BLM"/>
    <property type="match status" value="1"/>
</dbReference>
<keyword evidence="3" id="KW-0479">Metal-binding</keyword>
<dbReference type="GO" id="GO:0016887">
    <property type="term" value="F:ATP hydrolysis activity"/>
    <property type="evidence" value="ECO:0007669"/>
    <property type="project" value="RHEA"/>
</dbReference>
<dbReference type="NCBIfam" id="TIGR00614">
    <property type="entry name" value="recQ_fam"/>
    <property type="match status" value="1"/>
</dbReference>
<dbReference type="CDD" id="cd17920">
    <property type="entry name" value="DEXHc_RecQ"/>
    <property type="match status" value="1"/>
</dbReference>
<name>A0A2G2V7T8_CAPBA</name>
<reference evidence="18" key="2">
    <citation type="journal article" date="2017" name="J. Anim. Genet.">
        <title>Multiple reference genome sequences of hot pepper reveal the massive evolution of plant disease resistance genes by retroduplication.</title>
        <authorList>
            <person name="Kim S."/>
            <person name="Park J."/>
            <person name="Yeom S.-I."/>
            <person name="Kim Y.-M."/>
            <person name="Seo E."/>
            <person name="Kim K.-T."/>
            <person name="Kim M.-S."/>
            <person name="Lee J.M."/>
            <person name="Cheong K."/>
            <person name="Shin H.-S."/>
            <person name="Kim S.-B."/>
            <person name="Han K."/>
            <person name="Lee J."/>
            <person name="Park M."/>
            <person name="Lee H.-A."/>
            <person name="Lee H.-Y."/>
            <person name="Lee Y."/>
            <person name="Oh S."/>
            <person name="Lee J.H."/>
            <person name="Choi E."/>
            <person name="Choi E."/>
            <person name="Lee S.E."/>
            <person name="Jeon J."/>
            <person name="Kim H."/>
            <person name="Choi G."/>
            <person name="Song H."/>
            <person name="Lee J."/>
            <person name="Lee S.-C."/>
            <person name="Kwon J.-K."/>
            <person name="Lee H.-Y."/>
            <person name="Koo N."/>
            <person name="Hong Y."/>
            <person name="Kim R.W."/>
            <person name="Kang W.-H."/>
            <person name="Huh J.H."/>
            <person name="Kang B.-C."/>
            <person name="Yang T.-J."/>
            <person name="Lee Y.-H."/>
            <person name="Bennetzen J.L."/>
            <person name="Choi D."/>
        </authorList>
    </citation>
    <scope>NUCLEOTIDE SEQUENCE [LARGE SCALE GENOMIC DNA]</scope>
    <source>
        <strain evidence="18">cv. PBC81</strain>
    </source>
</reference>
<protein>
    <recommendedName>
        <fullName evidence="13">ATP-dependent DNA helicase</fullName>
        <ecNumber evidence="13">5.6.2.4</ecNumber>
    </recommendedName>
</protein>
<evidence type="ECO:0000259" key="16">
    <source>
        <dbReference type="PROSITE" id="PS51194"/>
    </source>
</evidence>
<dbReference type="GO" id="GO:0046872">
    <property type="term" value="F:metal ion binding"/>
    <property type="evidence" value="ECO:0007669"/>
    <property type="project" value="UniProtKB-KW"/>
</dbReference>
<comment type="caution">
    <text evidence="17">The sequence shown here is derived from an EMBL/GenBank/DDBJ whole genome shotgun (WGS) entry which is preliminary data.</text>
</comment>
<dbReference type="EC" id="5.6.2.4" evidence="13"/>
<keyword evidence="8" id="KW-0238">DNA-binding</keyword>
<dbReference type="PANTHER" id="PTHR13710">
    <property type="entry name" value="DNA HELICASE RECQ FAMILY MEMBER"/>
    <property type="match status" value="1"/>
</dbReference>
<dbReference type="SUPFAM" id="SSF52540">
    <property type="entry name" value="P-loop containing nucleoside triphosphate hydrolases"/>
    <property type="match status" value="1"/>
</dbReference>
<evidence type="ECO:0000256" key="8">
    <source>
        <dbReference type="ARBA" id="ARBA00023125"/>
    </source>
</evidence>
<reference evidence="17 18" key="1">
    <citation type="journal article" date="2017" name="Genome Biol.">
        <title>New reference genome sequences of hot pepper reveal the massive evolution of plant disease-resistance genes by retroduplication.</title>
        <authorList>
            <person name="Kim S."/>
            <person name="Park J."/>
            <person name="Yeom S.I."/>
            <person name="Kim Y.M."/>
            <person name="Seo E."/>
            <person name="Kim K.T."/>
            <person name="Kim M.S."/>
            <person name="Lee J.M."/>
            <person name="Cheong K."/>
            <person name="Shin H.S."/>
            <person name="Kim S.B."/>
            <person name="Han K."/>
            <person name="Lee J."/>
            <person name="Park M."/>
            <person name="Lee H.A."/>
            <person name="Lee H.Y."/>
            <person name="Lee Y."/>
            <person name="Oh S."/>
            <person name="Lee J.H."/>
            <person name="Choi E."/>
            <person name="Choi E."/>
            <person name="Lee S.E."/>
            <person name="Jeon J."/>
            <person name="Kim H."/>
            <person name="Choi G."/>
            <person name="Song H."/>
            <person name="Lee J."/>
            <person name="Lee S.C."/>
            <person name="Kwon J.K."/>
            <person name="Lee H.Y."/>
            <person name="Koo N."/>
            <person name="Hong Y."/>
            <person name="Kim R.W."/>
            <person name="Kang W.H."/>
            <person name="Huh J.H."/>
            <person name="Kang B.C."/>
            <person name="Yang T.J."/>
            <person name="Lee Y.H."/>
            <person name="Bennetzen J.L."/>
            <person name="Choi D."/>
        </authorList>
    </citation>
    <scope>NUCLEOTIDE SEQUENCE [LARGE SCALE GENOMIC DNA]</scope>
    <source>
        <strain evidence="18">cv. PBC81</strain>
    </source>
</reference>
<dbReference type="GO" id="GO:0009378">
    <property type="term" value="F:four-way junction helicase activity"/>
    <property type="evidence" value="ECO:0007669"/>
    <property type="project" value="TreeGrafter"/>
</dbReference>
<dbReference type="Proteomes" id="UP000224567">
    <property type="component" value="Unassembled WGS sequence"/>
</dbReference>
<evidence type="ECO:0000256" key="2">
    <source>
        <dbReference type="ARBA" id="ARBA00005446"/>
    </source>
</evidence>
<evidence type="ECO:0000256" key="7">
    <source>
        <dbReference type="ARBA" id="ARBA00022840"/>
    </source>
</evidence>
<evidence type="ECO:0000256" key="11">
    <source>
        <dbReference type="ARBA" id="ARBA00034617"/>
    </source>
</evidence>
<comment type="subcellular location">
    <subcellularLocation>
        <location evidence="1 13">Nucleus</location>
    </subcellularLocation>
</comment>
<dbReference type="GO" id="GO:0005737">
    <property type="term" value="C:cytoplasm"/>
    <property type="evidence" value="ECO:0007669"/>
    <property type="project" value="TreeGrafter"/>
</dbReference>
<dbReference type="PROSITE" id="PS51194">
    <property type="entry name" value="HELICASE_CTER"/>
    <property type="match status" value="1"/>
</dbReference>
<feature type="region of interest" description="Disordered" evidence="14">
    <location>
        <begin position="159"/>
        <end position="191"/>
    </location>
</feature>
<dbReference type="GO" id="GO:0043138">
    <property type="term" value="F:3'-5' DNA helicase activity"/>
    <property type="evidence" value="ECO:0007669"/>
    <property type="project" value="UniProtKB-EC"/>
</dbReference>
<comment type="catalytic activity">
    <reaction evidence="12 13">
        <text>ATP + H2O = ADP + phosphate + H(+)</text>
        <dbReference type="Rhea" id="RHEA:13065"/>
        <dbReference type="ChEBI" id="CHEBI:15377"/>
        <dbReference type="ChEBI" id="CHEBI:15378"/>
        <dbReference type="ChEBI" id="CHEBI:30616"/>
        <dbReference type="ChEBI" id="CHEBI:43474"/>
        <dbReference type="ChEBI" id="CHEBI:456216"/>
    </reaction>
</comment>
<evidence type="ECO:0000256" key="4">
    <source>
        <dbReference type="ARBA" id="ARBA00022741"/>
    </source>
</evidence>
<evidence type="ECO:0000256" key="12">
    <source>
        <dbReference type="ARBA" id="ARBA00049360"/>
    </source>
</evidence>
<dbReference type="FunFam" id="3.40.50.300:FF:001421">
    <property type="entry name" value="ATP-dependent DNA helicase"/>
    <property type="match status" value="1"/>
</dbReference>
<evidence type="ECO:0000256" key="10">
    <source>
        <dbReference type="ARBA" id="ARBA00023242"/>
    </source>
</evidence>
<organism evidence="17 18">
    <name type="scientific">Capsicum baccatum</name>
    <name type="common">Peruvian pepper</name>
    <dbReference type="NCBI Taxonomy" id="33114"/>
    <lineage>
        <taxon>Eukaryota</taxon>
        <taxon>Viridiplantae</taxon>
        <taxon>Streptophyta</taxon>
        <taxon>Embryophyta</taxon>
        <taxon>Tracheophyta</taxon>
        <taxon>Spermatophyta</taxon>
        <taxon>Magnoliopsida</taxon>
        <taxon>eudicotyledons</taxon>
        <taxon>Gunneridae</taxon>
        <taxon>Pentapetalae</taxon>
        <taxon>asterids</taxon>
        <taxon>lamiids</taxon>
        <taxon>Solanales</taxon>
        <taxon>Solanaceae</taxon>
        <taxon>Solanoideae</taxon>
        <taxon>Capsiceae</taxon>
        <taxon>Capsicum</taxon>
    </lineage>
</organism>
<comment type="catalytic activity">
    <reaction evidence="11 13">
        <text>Couples ATP hydrolysis with the unwinding of duplex DNA by translocating in the 3'-5' direction.</text>
        <dbReference type="EC" id="5.6.2.4"/>
    </reaction>
</comment>
<dbReference type="OrthoDB" id="10261556at2759"/>
<keyword evidence="18" id="KW-1185">Reference proteome</keyword>
<dbReference type="PROSITE" id="PS51192">
    <property type="entry name" value="HELICASE_ATP_BIND_1"/>
    <property type="match status" value="1"/>
</dbReference>
<feature type="domain" description="Helicase C-terminal" evidence="16">
    <location>
        <begin position="453"/>
        <end position="611"/>
    </location>
</feature>
<dbReference type="Pfam" id="PF00271">
    <property type="entry name" value="Helicase_C"/>
    <property type="match status" value="1"/>
</dbReference>
<evidence type="ECO:0000256" key="5">
    <source>
        <dbReference type="ARBA" id="ARBA00022801"/>
    </source>
</evidence>
<evidence type="ECO:0000256" key="9">
    <source>
        <dbReference type="ARBA" id="ARBA00023235"/>
    </source>
</evidence>